<dbReference type="InterPro" id="IPR001173">
    <property type="entry name" value="Glyco_trans_2-like"/>
</dbReference>
<comment type="caution">
    <text evidence="3">The sequence shown here is derived from an EMBL/GenBank/DDBJ whole genome shotgun (WGS) entry which is preliminary data.</text>
</comment>
<dbReference type="AlphaFoldDB" id="A0A3E2NQB1"/>
<name>A0A3E2NQB1_9SPHI</name>
<keyword evidence="3" id="KW-0808">Transferase</keyword>
<proteinExistence type="inferred from homology"/>
<dbReference type="SUPFAM" id="SSF53448">
    <property type="entry name" value="Nucleotide-diphospho-sugar transferases"/>
    <property type="match status" value="1"/>
</dbReference>
<dbReference type="Pfam" id="PF00535">
    <property type="entry name" value="Glycos_transf_2"/>
    <property type="match status" value="1"/>
</dbReference>
<organism evidence="3 4">
    <name type="scientific">Mucilaginibacter terrenus</name>
    <dbReference type="NCBI Taxonomy" id="2482727"/>
    <lineage>
        <taxon>Bacteria</taxon>
        <taxon>Pseudomonadati</taxon>
        <taxon>Bacteroidota</taxon>
        <taxon>Sphingobacteriia</taxon>
        <taxon>Sphingobacteriales</taxon>
        <taxon>Sphingobacteriaceae</taxon>
        <taxon>Mucilaginibacter</taxon>
    </lineage>
</organism>
<accession>A0A3E2NQB1</accession>
<dbReference type="OrthoDB" id="1245371at2"/>
<comment type="similarity">
    <text evidence="1">Belongs to the glycosyltransferase 2 family. WaaE/KdtX subfamily.</text>
</comment>
<feature type="domain" description="Glycosyltransferase 2-like" evidence="2">
    <location>
        <begin position="17"/>
        <end position="153"/>
    </location>
</feature>
<dbReference type="EMBL" id="QWDE01000002">
    <property type="protein sequence ID" value="RFZ83188.1"/>
    <property type="molecule type" value="Genomic_DNA"/>
</dbReference>
<dbReference type="PANTHER" id="PTHR43630:SF2">
    <property type="entry name" value="GLYCOSYLTRANSFERASE"/>
    <property type="match status" value="1"/>
</dbReference>
<keyword evidence="4" id="KW-1185">Reference proteome</keyword>
<sequence length="219" mass="25561">MSIIYNIFRRIRISYGITVCNEVHELRLLMDTLLPIVDKRDEIILLQDITLEDEEVTSLISSYGNKIKHIKAKLNGDFSTFKNKLISASSGDYLFQIDADELPKPSLIKGIKQVLRKKYKADCFLVPRINIVEGLTADHIKNWNWTVDAQNRANYPDHQFRIFKLDGRIKWRNKIHEELEGFTRSYHLPSETEEWCLVHVKSIGKQVAQDQLYSKIISQ</sequence>
<dbReference type="GO" id="GO:0016740">
    <property type="term" value="F:transferase activity"/>
    <property type="evidence" value="ECO:0007669"/>
    <property type="project" value="UniProtKB-KW"/>
</dbReference>
<evidence type="ECO:0000313" key="3">
    <source>
        <dbReference type="EMBL" id="RFZ83188.1"/>
    </source>
</evidence>
<gene>
    <name evidence="3" type="ORF">DYU05_13680</name>
</gene>
<dbReference type="Gene3D" id="3.90.550.10">
    <property type="entry name" value="Spore Coat Polysaccharide Biosynthesis Protein SpsA, Chain A"/>
    <property type="match status" value="1"/>
</dbReference>
<reference evidence="3 4" key="1">
    <citation type="submission" date="2018-08" db="EMBL/GenBank/DDBJ databases">
        <title>Mucilaginibacter terrae sp. nov., isolated from manganese diggings.</title>
        <authorList>
            <person name="Huang Y."/>
            <person name="Zhou Z."/>
        </authorList>
    </citation>
    <scope>NUCLEOTIDE SEQUENCE [LARGE SCALE GENOMIC DNA]</scope>
    <source>
        <strain evidence="3 4">ZH6</strain>
    </source>
</reference>
<dbReference type="RefSeq" id="WP_117383663.1">
    <property type="nucleotide sequence ID" value="NZ_QWDE01000002.1"/>
</dbReference>
<dbReference type="PANTHER" id="PTHR43630">
    <property type="entry name" value="POLY-BETA-1,6-N-ACETYL-D-GLUCOSAMINE SYNTHASE"/>
    <property type="match status" value="1"/>
</dbReference>
<evidence type="ECO:0000313" key="4">
    <source>
        <dbReference type="Proteomes" id="UP000260823"/>
    </source>
</evidence>
<evidence type="ECO:0000256" key="1">
    <source>
        <dbReference type="ARBA" id="ARBA00038494"/>
    </source>
</evidence>
<dbReference type="Proteomes" id="UP000260823">
    <property type="component" value="Unassembled WGS sequence"/>
</dbReference>
<protein>
    <submittedName>
        <fullName evidence="3">Glycosyltransferase</fullName>
    </submittedName>
</protein>
<dbReference type="InterPro" id="IPR029044">
    <property type="entry name" value="Nucleotide-diphossugar_trans"/>
</dbReference>
<evidence type="ECO:0000259" key="2">
    <source>
        <dbReference type="Pfam" id="PF00535"/>
    </source>
</evidence>